<reference evidence="1" key="1">
    <citation type="submission" date="2022-01" db="EMBL/GenBank/DDBJ databases">
        <authorList>
            <person name="Criscuolo A."/>
        </authorList>
    </citation>
    <scope>NUCLEOTIDE SEQUENCE</scope>
    <source>
        <strain evidence="1">CIP111893</strain>
    </source>
</reference>
<dbReference type="RefSeq" id="WP_236342362.1">
    <property type="nucleotide sequence ID" value="NZ_CAKMMF010000011.1"/>
</dbReference>
<comment type="caution">
    <text evidence="1">The sequence shown here is derived from an EMBL/GenBank/DDBJ whole genome shotgun (WGS) entry which is preliminary data.</text>
</comment>
<organism evidence="1 2">
    <name type="scientific">Paenibacillus plantiphilus</name>
    <dbReference type="NCBI Taxonomy" id="2905650"/>
    <lineage>
        <taxon>Bacteria</taxon>
        <taxon>Bacillati</taxon>
        <taxon>Bacillota</taxon>
        <taxon>Bacilli</taxon>
        <taxon>Bacillales</taxon>
        <taxon>Paenibacillaceae</taxon>
        <taxon>Paenibacillus</taxon>
    </lineage>
</organism>
<accession>A0ABM9C6L4</accession>
<evidence type="ECO:0000313" key="2">
    <source>
        <dbReference type="Proteomes" id="UP000838686"/>
    </source>
</evidence>
<dbReference type="EMBL" id="CAKMMF010000011">
    <property type="protein sequence ID" value="CAH1205655.1"/>
    <property type="molecule type" value="Genomic_DNA"/>
</dbReference>
<proteinExistence type="predicted"/>
<gene>
    <name evidence="1" type="ORF">PAECIP111893_02387</name>
</gene>
<protein>
    <submittedName>
        <fullName evidence="1">Uncharacterized protein</fullName>
    </submittedName>
</protein>
<dbReference type="Proteomes" id="UP000838686">
    <property type="component" value="Unassembled WGS sequence"/>
</dbReference>
<name>A0ABM9C6L4_9BACL</name>
<keyword evidence="2" id="KW-1185">Reference proteome</keyword>
<evidence type="ECO:0000313" key="1">
    <source>
        <dbReference type="EMBL" id="CAH1205655.1"/>
    </source>
</evidence>
<sequence>MAFVWHQNSDSRQPKFITDITFTASTTFTYGQALIVSSTTGRWVTAAAGGPIGGVYNGPTITTPATPDVYPEIIEVRAGDEFTADYVGTPDATFKPGQSAADISSGGLTLNAADVTGGPCTILSLNTSKTQAVVRIKNRQFS</sequence>